<gene>
    <name evidence="1" type="ORF">N2K84_18285</name>
</gene>
<organism evidence="1 2">
    <name type="scientific">Gaoshiqia sediminis</name>
    <dbReference type="NCBI Taxonomy" id="2986998"/>
    <lineage>
        <taxon>Bacteria</taxon>
        <taxon>Pseudomonadati</taxon>
        <taxon>Bacteroidota</taxon>
        <taxon>Bacteroidia</taxon>
        <taxon>Marinilabiliales</taxon>
        <taxon>Prolixibacteraceae</taxon>
        <taxon>Gaoshiqia</taxon>
    </lineage>
</organism>
<evidence type="ECO:0008006" key="3">
    <source>
        <dbReference type="Google" id="ProtNLM"/>
    </source>
</evidence>
<keyword evidence="2" id="KW-1185">Reference proteome</keyword>
<dbReference type="PANTHER" id="PTHR30441:SF8">
    <property type="entry name" value="DUF748 DOMAIN-CONTAINING PROTEIN"/>
    <property type="match status" value="1"/>
</dbReference>
<dbReference type="Proteomes" id="UP001163821">
    <property type="component" value="Unassembled WGS sequence"/>
</dbReference>
<accession>A0AA41Y9L1</accession>
<dbReference type="EMBL" id="JAPAAF010000046">
    <property type="protein sequence ID" value="MCW0484689.1"/>
    <property type="molecule type" value="Genomic_DNA"/>
</dbReference>
<protein>
    <recommendedName>
        <fullName evidence="3">AsmA-like C-terminal domain-containing protein</fullName>
    </recommendedName>
</protein>
<name>A0AA41Y9L1_9BACT</name>
<sequence>MKKALLILVGIVAVLMATAIIIPIAFKGPLMEKVKKTINQNLNATVEFDNLSLSLFKSFPKVQAEITGLTVTGKDCFANDTLVSIGSLATNLSLSDLFKSDDLKISSLQVSGSRIFLLSTTDGQVNWDIALPDDAAQSPEEETGDALTISLQEIIIRDMSLTYKDDETTTLLKLLNTNIDATGQVEGTVTKFNLDGEVGEFILEYDSVQYIANTVLKAKSELTADYDKMSFVFGESTLFLNALPLDVSGRFEMPSDSMYFDILFKQPQSNFETLLAMVPEDYQNYLKDVKTTGEAGFEGQIKGWYYEEDYPGIQTRMFIKNATLQYAGSPEKVEQISLETSISKPQGGFDLLVVDVSNAHAQIRENPVDMSLHLTHPMTDPYFDATFSGKIDFTRLADVIPMDSMELRGLLDGKLAIKGKMSAIEKQDFTNISSNGAFNFRNFYILTPQITRPVEISSGNVAISNTEINLSQLAAKTGQSDFQLNGKLSNYLPYFFLNKTLKGEFNLKSNYVNFDELASLMAETDSATTTSSDSLIAFQVPGNLDLVFRSQINRASFDRMDIRNIDGLILVKDQALQLKKLNMDMLQGQLTVDGAYKNNKTNKPEFDFNLAINSFQIPAAYQSFSMMQRYMPIAAHSQGNISSQLKFKGQMDEKLNIIASSLSGNGFLNTQNLQILDSPTFDQIRNFIKKEKLKNVKIDDFTSNFRLENGNLLVDPFNTKIADQEVTVQGKVLVDRTLDLNMDFKVNKDDLNADINKTLGFLPGSENIQLLDISVVVSGELTQPKVSLDLSKARKQIEEEVKKSTKEQLDKSVKKIGNELKKLFN</sequence>
<dbReference type="InterPro" id="IPR052894">
    <property type="entry name" value="AsmA-related"/>
</dbReference>
<proteinExistence type="predicted"/>
<evidence type="ECO:0000313" key="1">
    <source>
        <dbReference type="EMBL" id="MCW0484689.1"/>
    </source>
</evidence>
<comment type="caution">
    <text evidence="1">The sequence shown here is derived from an EMBL/GenBank/DDBJ whole genome shotgun (WGS) entry which is preliminary data.</text>
</comment>
<reference evidence="1" key="1">
    <citation type="submission" date="2022-10" db="EMBL/GenBank/DDBJ databases">
        <title>Gaoshiqiia sediminis gen. nov., sp. nov., isolated from coastal sediment.</title>
        <authorList>
            <person name="Yu W.X."/>
            <person name="Mu D.S."/>
            <person name="Du J.Z."/>
            <person name="Liang Y.Q."/>
        </authorList>
    </citation>
    <scope>NUCLEOTIDE SEQUENCE</scope>
    <source>
        <strain evidence="1">A06</strain>
    </source>
</reference>
<dbReference type="RefSeq" id="WP_282593280.1">
    <property type="nucleotide sequence ID" value="NZ_JAPAAF010000046.1"/>
</dbReference>
<dbReference type="GO" id="GO:0005886">
    <property type="term" value="C:plasma membrane"/>
    <property type="evidence" value="ECO:0007669"/>
    <property type="project" value="TreeGrafter"/>
</dbReference>
<evidence type="ECO:0000313" key="2">
    <source>
        <dbReference type="Proteomes" id="UP001163821"/>
    </source>
</evidence>
<dbReference type="AlphaFoldDB" id="A0AA41Y9L1"/>
<dbReference type="PANTHER" id="PTHR30441">
    <property type="entry name" value="DUF748 DOMAIN-CONTAINING PROTEIN"/>
    <property type="match status" value="1"/>
</dbReference>
<dbReference type="GO" id="GO:0090313">
    <property type="term" value="P:regulation of protein targeting to membrane"/>
    <property type="evidence" value="ECO:0007669"/>
    <property type="project" value="TreeGrafter"/>
</dbReference>